<dbReference type="GO" id="GO:0000278">
    <property type="term" value="P:mitotic cell cycle"/>
    <property type="evidence" value="ECO:0007669"/>
    <property type="project" value="TreeGrafter"/>
</dbReference>
<dbReference type="InterPro" id="IPR036860">
    <property type="entry name" value="SH2_dom_sf"/>
</dbReference>
<evidence type="ECO:0000313" key="7">
    <source>
        <dbReference type="EMBL" id="KAH3790260.1"/>
    </source>
</evidence>
<evidence type="ECO:0000256" key="1">
    <source>
        <dbReference type="ARBA" id="ARBA00013064"/>
    </source>
</evidence>
<dbReference type="GO" id="GO:0035556">
    <property type="term" value="P:intracellular signal transduction"/>
    <property type="evidence" value="ECO:0007669"/>
    <property type="project" value="TreeGrafter"/>
</dbReference>
<dbReference type="InterPro" id="IPR000980">
    <property type="entry name" value="SH2"/>
</dbReference>
<dbReference type="PANTHER" id="PTHR46257:SF3">
    <property type="entry name" value="TYROSINE-PROTEIN PHOSPHATASE CORKSCREW"/>
    <property type="match status" value="1"/>
</dbReference>
<keyword evidence="2" id="KW-0378">Hydrolase</keyword>
<sequence>MATKVEGDTDESKRPFSPTEPLKIVKQRRWFHPNIDGQGAEQLLKTRGFDGSFLARPSTSNIGDFTLSV</sequence>
<dbReference type="Pfam" id="PF00017">
    <property type="entry name" value="SH2"/>
    <property type="match status" value="1"/>
</dbReference>
<evidence type="ECO:0000313" key="8">
    <source>
        <dbReference type="Proteomes" id="UP000828390"/>
    </source>
</evidence>
<dbReference type="EC" id="3.1.3.48" evidence="1"/>
<name>A0A9D4F5L8_DREPO</name>
<dbReference type="SUPFAM" id="SSF55550">
    <property type="entry name" value="SH2 domain"/>
    <property type="match status" value="1"/>
</dbReference>
<dbReference type="PROSITE" id="PS50001">
    <property type="entry name" value="SH2"/>
    <property type="match status" value="1"/>
</dbReference>
<accession>A0A9D4F5L8</accession>
<feature type="region of interest" description="Disordered" evidence="5">
    <location>
        <begin position="1"/>
        <end position="20"/>
    </location>
</feature>
<evidence type="ECO:0000256" key="3">
    <source>
        <dbReference type="ARBA" id="ARBA00022912"/>
    </source>
</evidence>
<dbReference type="GO" id="GO:0004726">
    <property type="term" value="F:non-membrane spanning protein tyrosine phosphatase activity"/>
    <property type="evidence" value="ECO:0007669"/>
    <property type="project" value="TreeGrafter"/>
</dbReference>
<keyword evidence="3" id="KW-0904">Protein phosphatase</keyword>
<protein>
    <recommendedName>
        <fullName evidence="1">protein-tyrosine-phosphatase</fullName>
        <ecNumber evidence="1">3.1.3.48</ecNumber>
    </recommendedName>
</protein>
<gene>
    <name evidence="7" type="ORF">DPMN_168457</name>
</gene>
<evidence type="ECO:0000256" key="5">
    <source>
        <dbReference type="SAM" id="MobiDB-lite"/>
    </source>
</evidence>
<feature type="compositionally biased region" description="Basic and acidic residues" evidence="5">
    <location>
        <begin position="1"/>
        <end position="14"/>
    </location>
</feature>
<proteinExistence type="predicted"/>
<feature type="non-terminal residue" evidence="7">
    <location>
        <position position="69"/>
    </location>
</feature>
<reference evidence="7" key="1">
    <citation type="journal article" date="2019" name="bioRxiv">
        <title>The Genome of the Zebra Mussel, Dreissena polymorpha: A Resource for Invasive Species Research.</title>
        <authorList>
            <person name="McCartney M.A."/>
            <person name="Auch B."/>
            <person name="Kono T."/>
            <person name="Mallez S."/>
            <person name="Zhang Y."/>
            <person name="Obille A."/>
            <person name="Becker A."/>
            <person name="Abrahante J.E."/>
            <person name="Garbe J."/>
            <person name="Badalamenti J.P."/>
            <person name="Herman A."/>
            <person name="Mangelson H."/>
            <person name="Liachko I."/>
            <person name="Sullivan S."/>
            <person name="Sone E.D."/>
            <person name="Koren S."/>
            <person name="Silverstein K.A.T."/>
            <person name="Beckman K.B."/>
            <person name="Gohl D.M."/>
        </authorList>
    </citation>
    <scope>NUCLEOTIDE SEQUENCE</scope>
    <source>
        <strain evidence="7">Duluth1</strain>
        <tissue evidence="7">Whole animal</tissue>
    </source>
</reference>
<evidence type="ECO:0000256" key="2">
    <source>
        <dbReference type="ARBA" id="ARBA00022801"/>
    </source>
</evidence>
<dbReference type="InterPro" id="IPR052123">
    <property type="entry name" value="Non-rcpt_Tyr_Phosphatase"/>
</dbReference>
<dbReference type="Proteomes" id="UP000828390">
    <property type="component" value="Unassembled WGS sequence"/>
</dbReference>
<dbReference type="PANTHER" id="PTHR46257">
    <property type="entry name" value="TYROSINE-PROTEIN PHOSPHATASE CORKSCREW"/>
    <property type="match status" value="1"/>
</dbReference>
<dbReference type="GO" id="GO:0005737">
    <property type="term" value="C:cytoplasm"/>
    <property type="evidence" value="ECO:0007669"/>
    <property type="project" value="TreeGrafter"/>
</dbReference>
<dbReference type="GO" id="GO:0030154">
    <property type="term" value="P:cell differentiation"/>
    <property type="evidence" value="ECO:0007669"/>
    <property type="project" value="TreeGrafter"/>
</dbReference>
<keyword evidence="8" id="KW-1185">Reference proteome</keyword>
<dbReference type="PRINTS" id="PR00401">
    <property type="entry name" value="SH2DOMAIN"/>
</dbReference>
<reference evidence="7" key="2">
    <citation type="submission" date="2020-11" db="EMBL/GenBank/DDBJ databases">
        <authorList>
            <person name="McCartney M.A."/>
            <person name="Auch B."/>
            <person name="Kono T."/>
            <person name="Mallez S."/>
            <person name="Becker A."/>
            <person name="Gohl D.M."/>
            <person name="Silverstein K.A.T."/>
            <person name="Koren S."/>
            <person name="Bechman K.B."/>
            <person name="Herman A."/>
            <person name="Abrahante J.E."/>
            <person name="Garbe J."/>
        </authorList>
    </citation>
    <scope>NUCLEOTIDE SEQUENCE</scope>
    <source>
        <strain evidence="7">Duluth1</strain>
        <tissue evidence="7">Whole animal</tissue>
    </source>
</reference>
<evidence type="ECO:0000259" key="6">
    <source>
        <dbReference type="PROSITE" id="PS50001"/>
    </source>
</evidence>
<feature type="domain" description="SH2" evidence="6">
    <location>
        <begin position="30"/>
        <end position="69"/>
    </location>
</feature>
<dbReference type="GO" id="GO:0001784">
    <property type="term" value="F:phosphotyrosine residue binding"/>
    <property type="evidence" value="ECO:0007669"/>
    <property type="project" value="TreeGrafter"/>
</dbReference>
<keyword evidence="4" id="KW-0727">SH2 domain</keyword>
<dbReference type="AlphaFoldDB" id="A0A9D4F5L8"/>
<dbReference type="Gene3D" id="3.30.505.10">
    <property type="entry name" value="SH2 domain"/>
    <property type="match status" value="1"/>
</dbReference>
<dbReference type="EMBL" id="JAIWYP010000008">
    <property type="protein sequence ID" value="KAH3790260.1"/>
    <property type="molecule type" value="Genomic_DNA"/>
</dbReference>
<organism evidence="7 8">
    <name type="scientific">Dreissena polymorpha</name>
    <name type="common">Zebra mussel</name>
    <name type="synonym">Mytilus polymorpha</name>
    <dbReference type="NCBI Taxonomy" id="45954"/>
    <lineage>
        <taxon>Eukaryota</taxon>
        <taxon>Metazoa</taxon>
        <taxon>Spiralia</taxon>
        <taxon>Lophotrochozoa</taxon>
        <taxon>Mollusca</taxon>
        <taxon>Bivalvia</taxon>
        <taxon>Autobranchia</taxon>
        <taxon>Heteroconchia</taxon>
        <taxon>Euheterodonta</taxon>
        <taxon>Imparidentia</taxon>
        <taxon>Neoheterodontei</taxon>
        <taxon>Myida</taxon>
        <taxon>Dreissenoidea</taxon>
        <taxon>Dreissenidae</taxon>
        <taxon>Dreissena</taxon>
    </lineage>
</organism>
<evidence type="ECO:0000256" key="4">
    <source>
        <dbReference type="PROSITE-ProRule" id="PRU00191"/>
    </source>
</evidence>
<comment type="caution">
    <text evidence="7">The sequence shown here is derived from an EMBL/GenBank/DDBJ whole genome shotgun (WGS) entry which is preliminary data.</text>
</comment>